<proteinExistence type="predicted"/>
<dbReference type="PANTHER" id="PTHR34714">
    <property type="entry name" value="EGF-LIKE DOMAIN-CONTAINING PROTEIN"/>
    <property type="match status" value="1"/>
</dbReference>
<dbReference type="OrthoDB" id="5945460at2759"/>
<dbReference type="PANTHER" id="PTHR34714:SF3">
    <property type="match status" value="1"/>
</dbReference>
<evidence type="ECO:0000313" key="1">
    <source>
        <dbReference type="EMBL" id="CAB3365785.1"/>
    </source>
</evidence>
<dbReference type="InterPro" id="IPR036265">
    <property type="entry name" value="HIT-like_sf"/>
</dbReference>
<dbReference type="Gene3D" id="3.30.428.10">
    <property type="entry name" value="HIT-like"/>
    <property type="match status" value="1"/>
</dbReference>
<keyword evidence="2" id="KW-1185">Reference proteome</keyword>
<accession>A0A8S1C907</accession>
<dbReference type="SUPFAM" id="SSF54197">
    <property type="entry name" value="HIT-like"/>
    <property type="match status" value="1"/>
</dbReference>
<dbReference type="EMBL" id="CADEPI010000022">
    <property type="protein sequence ID" value="CAB3365785.1"/>
    <property type="molecule type" value="Genomic_DNA"/>
</dbReference>
<dbReference type="Proteomes" id="UP000494165">
    <property type="component" value="Unassembled WGS sequence"/>
</dbReference>
<comment type="caution">
    <text evidence="1">The sequence shown here is derived from an EMBL/GenBank/DDBJ whole genome shotgun (WGS) entry which is preliminary data.</text>
</comment>
<dbReference type="PROSITE" id="PS51257">
    <property type="entry name" value="PROKAR_LIPOPROTEIN"/>
    <property type="match status" value="1"/>
</dbReference>
<protein>
    <submittedName>
        <fullName evidence="1">Uncharacterized protein</fullName>
    </submittedName>
</protein>
<name>A0A8S1C907_9INSE</name>
<dbReference type="AlphaFoldDB" id="A0A8S1C907"/>
<evidence type="ECO:0000313" key="2">
    <source>
        <dbReference type="Proteomes" id="UP000494165"/>
    </source>
</evidence>
<reference evidence="1 2" key="1">
    <citation type="submission" date="2020-04" db="EMBL/GenBank/DDBJ databases">
        <authorList>
            <person name="Alioto T."/>
            <person name="Alioto T."/>
            <person name="Gomez Garrido J."/>
        </authorList>
    </citation>
    <scope>NUCLEOTIDE SEQUENCE [LARGE SCALE GENOMIC DNA]</scope>
</reference>
<sequence length="474" mass="53664">MILFRNKRLLMQCCLYLAGVGCILYLFKSHASSNSHNIAHSFNVNTLHSNTKYSELCFEDGLKPSIANLDENLQSWSQAIDRKCQILYGKYQDLYSVSVRRGALHLPARFKGKVLKWMGGDHKLVSKVYNQTVFHVRNLYSLEHTVYNPLRAKRPSSGSSGRLDSKSYVSKLAASTNNSCDFCNFREMTAEDVFERIEGKHSVSAANAFKLDKWHGLILTKKHNPVDLNLEEVLDLFNTSLKWFHKVHSIDSSAKYPNLIWDSLPHAGASQVHPHIHTMMDPNQYYGSHHVQQEAARRYHQYTGNKYWDDLIQIHHALGLTVTLKSAVAVAPLTSKKDHELFILSGEPSVDFFSLLHQAVQTYYHDLSIYCFSAGLALPPAESMNLRSPAVVRMGTRGDCSSVHSDISSLELYSVRPALLTTQMKSQLTTPLLLFQVNNVNVDPYRVIGALRKRVVNYLHSTDASVARKMVVWP</sequence>
<gene>
    <name evidence="1" type="ORF">CLODIP_2_CD06576</name>
</gene>
<organism evidence="1 2">
    <name type="scientific">Cloeon dipterum</name>
    <dbReference type="NCBI Taxonomy" id="197152"/>
    <lineage>
        <taxon>Eukaryota</taxon>
        <taxon>Metazoa</taxon>
        <taxon>Ecdysozoa</taxon>
        <taxon>Arthropoda</taxon>
        <taxon>Hexapoda</taxon>
        <taxon>Insecta</taxon>
        <taxon>Pterygota</taxon>
        <taxon>Palaeoptera</taxon>
        <taxon>Ephemeroptera</taxon>
        <taxon>Pisciforma</taxon>
        <taxon>Baetidae</taxon>
        <taxon>Cloeon</taxon>
    </lineage>
</organism>